<dbReference type="AlphaFoldDB" id="A0A251UMD3"/>
<dbReference type="InterPro" id="IPR032675">
    <property type="entry name" value="LRR_dom_sf"/>
</dbReference>
<evidence type="ECO:0000313" key="6">
    <source>
        <dbReference type="EMBL" id="KAF5804286.1"/>
    </source>
</evidence>
<dbReference type="EMBL" id="MNCJ02000320">
    <property type="protein sequence ID" value="KAF5804286.1"/>
    <property type="molecule type" value="Genomic_DNA"/>
</dbReference>
<keyword evidence="3" id="KW-0677">Repeat</keyword>
<feature type="signal peptide" evidence="4">
    <location>
        <begin position="1"/>
        <end position="24"/>
    </location>
</feature>
<keyword evidence="1" id="KW-0433">Leucine-rich repeat</keyword>
<evidence type="ECO:0000259" key="5">
    <source>
        <dbReference type="Pfam" id="PF08263"/>
    </source>
</evidence>
<protein>
    <submittedName>
        <fullName evidence="6">Non-specific serine/threonine protein kinase</fullName>
        <ecNumber evidence="6">2.7.11.1</ecNumber>
    </submittedName>
    <submittedName>
        <fullName evidence="7">Putative leucine-rich repeat protein, plant-type</fullName>
    </submittedName>
</protein>
<reference evidence="7" key="2">
    <citation type="submission" date="2017-02" db="EMBL/GenBank/DDBJ databases">
        <title>Sunflower complete genome.</title>
        <authorList>
            <person name="Langlade N."/>
            <person name="Munos S."/>
        </authorList>
    </citation>
    <scope>NUCLEOTIDE SEQUENCE [LARGE SCALE GENOMIC DNA]</scope>
    <source>
        <tissue evidence="7">Leaves</tissue>
    </source>
</reference>
<dbReference type="PANTHER" id="PTHR48060:SF21">
    <property type="entry name" value="L DOMAIN-LIKE PROTEIN"/>
    <property type="match status" value="1"/>
</dbReference>
<evidence type="ECO:0000256" key="2">
    <source>
        <dbReference type="ARBA" id="ARBA00022729"/>
    </source>
</evidence>
<organism evidence="7 8">
    <name type="scientific">Helianthus annuus</name>
    <name type="common">Common sunflower</name>
    <dbReference type="NCBI Taxonomy" id="4232"/>
    <lineage>
        <taxon>Eukaryota</taxon>
        <taxon>Viridiplantae</taxon>
        <taxon>Streptophyta</taxon>
        <taxon>Embryophyta</taxon>
        <taxon>Tracheophyta</taxon>
        <taxon>Spermatophyta</taxon>
        <taxon>Magnoliopsida</taxon>
        <taxon>eudicotyledons</taxon>
        <taxon>Gunneridae</taxon>
        <taxon>Pentapetalae</taxon>
        <taxon>asterids</taxon>
        <taxon>campanulids</taxon>
        <taxon>Asterales</taxon>
        <taxon>Asteraceae</taxon>
        <taxon>Asteroideae</taxon>
        <taxon>Heliantheae alliance</taxon>
        <taxon>Heliantheae</taxon>
        <taxon>Helianthus</taxon>
    </lineage>
</organism>
<reference evidence="6 8" key="1">
    <citation type="journal article" date="2017" name="Nature">
        <title>The sunflower genome provides insights into oil metabolism, flowering and Asterid evolution.</title>
        <authorList>
            <person name="Badouin H."/>
            <person name="Gouzy J."/>
            <person name="Grassa C.J."/>
            <person name="Murat F."/>
            <person name="Staton S.E."/>
            <person name="Cottret L."/>
            <person name="Lelandais-Briere C."/>
            <person name="Owens G.L."/>
            <person name="Carrere S."/>
            <person name="Mayjonade B."/>
            <person name="Legrand L."/>
            <person name="Gill N."/>
            <person name="Kane N.C."/>
            <person name="Bowers J.E."/>
            <person name="Hubner S."/>
            <person name="Bellec A."/>
            <person name="Berard A."/>
            <person name="Berges H."/>
            <person name="Blanchet N."/>
            <person name="Boniface M.C."/>
            <person name="Brunel D."/>
            <person name="Catrice O."/>
            <person name="Chaidir N."/>
            <person name="Claudel C."/>
            <person name="Donnadieu C."/>
            <person name="Faraut T."/>
            <person name="Fievet G."/>
            <person name="Helmstetter N."/>
            <person name="King M."/>
            <person name="Knapp S.J."/>
            <person name="Lai Z."/>
            <person name="Le Paslier M.C."/>
            <person name="Lippi Y."/>
            <person name="Lorenzon L."/>
            <person name="Mandel J.R."/>
            <person name="Marage G."/>
            <person name="Marchand G."/>
            <person name="Marquand E."/>
            <person name="Bret-Mestries E."/>
            <person name="Morien E."/>
            <person name="Nambeesan S."/>
            <person name="Nguyen T."/>
            <person name="Pegot-Espagnet P."/>
            <person name="Pouilly N."/>
            <person name="Raftis F."/>
            <person name="Sallet E."/>
            <person name="Schiex T."/>
            <person name="Thomas J."/>
            <person name="Vandecasteele C."/>
            <person name="Vares D."/>
            <person name="Vear F."/>
            <person name="Vautrin S."/>
            <person name="Crespi M."/>
            <person name="Mangin B."/>
            <person name="Burke J.M."/>
            <person name="Salse J."/>
            <person name="Munos S."/>
            <person name="Vincourt P."/>
            <person name="Rieseberg L.H."/>
            <person name="Langlade N.B."/>
        </authorList>
    </citation>
    <scope>NUCLEOTIDE SEQUENCE [LARGE SCALE GENOMIC DNA]</scope>
    <source>
        <strain evidence="8">cv. SF193</strain>
        <tissue evidence="6">Leaves</tissue>
    </source>
</reference>
<dbReference type="Gene3D" id="3.80.10.10">
    <property type="entry name" value="Ribonuclease Inhibitor"/>
    <property type="match status" value="1"/>
</dbReference>
<dbReference type="EMBL" id="CM007894">
    <property type="protein sequence ID" value="OTG24016.1"/>
    <property type="molecule type" value="Genomic_DNA"/>
</dbReference>
<keyword evidence="6" id="KW-0418">Kinase</keyword>
<evidence type="ECO:0000313" key="8">
    <source>
        <dbReference type="Proteomes" id="UP000215914"/>
    </source>
</evidence>
<feature type="chain" id="PRO_5012445410" evidence="4">
    <location>
        <begin position="25"/>
        <end position="115"/>
    </location>
</feature>
<evidence type="ECO:0000256" key="3">
    <source>
        <dbReference type="ARBA" id="ARBA00022737"/>
    </source>
</evidence>
<accession>A0A251UMD3</accession>
<evidence type="ECO:0000256" key="1">
    <source>
        <dbReference type="ARBA" id="ARBA00022614"/>
    </source>
</evidence>
<reference evidence="6" key="3">
    <citation type="submission" date="2020-06" db="EMBL/GenBank/DDBJ databases">
        <title>Helianthus annuus Genome sequencing and assembly Release 2.</title>
        <authorList>
            <person name="Gouzy J."/>
            <person name="Langlade N."/>
            <person name="Munos S."/>
        </authorList>
    </citation>
    <scope>NUCLEOTIDE SEQUENCE</scope>
    <source>
        <tissue evidence="6">Leaves</tissue>
    </source>
</reference>
<dbReference type="GO" id="GO:0004674">
    <property type="term" value="F:protein serine/threonine kinase activity"/>
    <property type="evidence" value="ECO:0007669"/>
    <property type="project" value="UniProtKB-KW"/>
</dbReference>
<dbReference type="Pfam" id="PF08263">
    <property type="entry name" value="LRRNT_2"/>
    <property type="match status" value="1"/>
</dbReference>
<sequence length="115" mass="12959">MCSSFFLKAVLLLATLIQIHVAGSGLNLHTDHVALLKIKSRITDDPHGVFRSWNDSLPFCMWPGVTCGRRHQRVTSLNLSDKGLEGFLSPFVGIKPQFPQVHHLRSQPVLWKYPT</sequence>
<keyword evidence="2 4" id="KW-0732">Signal</keyword>
<dbReference type="OMA" id="HGVFRSW"/>
<evidence type="ECO:0000313" key="7">
    <source>
        <dbReference type="EMBL" id="OTG24016.1"/>
    </source>
</evidence>
<gene>
    <name evidence="7" type="ORF">HannXRQ_Chr05g0131991</name>
    <name evidence="6" type="ORF">HanXRQr2_Chr05g0195351</name>
</gene>
<proteinExistence type="predicted"/>
<keyword evidence="6" id="KW-0808">Transferase</keyword>
<dbReference type="EC" id="2.7.11.1" evidence="6"/>
<keyword evidence="6" id="KW-0723">Serine/threonine-protein kinase</keyword>
<evidence type="ECO:0000256" key="4">
    <source>
        <dbReference type="SAM" id="SignalP"/>
    </source>
</evidence>
<dbReference type="InterPro" id="IPR053211">
    <property type="entry name" value="DNA_repair-toleration"/>
</dbReference>
<dbReference type="PANTHER" id="PTHR48060">
    <property type="entry name" value="DNA DAMAGE-REPAIR/TOLERATION PROTEIN DRT100"/>
    <property type="match status" value="1"/>
</dbReference>
<dbReference type="Proteomes" id="UP000215914">
    <property type="component" value="Chromosome 5"/>
</dbReference>
<feature type="domain" description="Leucine-rich repeat-containing N-terminal plant-type" evidence="5">
    <location>
        <begin position="30"/>
        <end position="67"/>
    </location>
</feature>
<dbReference type="InParanoid" id="A0A251UMD3"/>
<name>A0A251UMD3_HELAN</name>
<dbReference type="InterPro" id="IPR013210">
    <property type="entry name" value="LRR_N_plant-typ"/>
</dbReference>
<keyword evidence="8" id="KW-1185">Reference proteome</keyword>
<dbReference type="Gramene" id="mRNA:HanXRQr2_Chr05g0195351">
    <property type="protein sequence ID" value="CDS:HanXRQr2_Chr05g0195351.1"/>
    <property type="gene ID" value="HanXRQr2_Chr05g0195351"/>
</dbReference>
<dbReference type="SUPFAM" id="SSF52058">
    <property type="entry name" value="L domain-like"/>
    <property type="match status" value="1"/>
</dbReference>